<dbReference type="STRING" id="445975.COLSTE_02298"/>
<dbReference type="EMBL" id="ABXJ01000131">
    <property type="protein sequence ID" value="EEA89522.1"/>
    <property type="molecule type" value="Genomic_DNA"/>
</dbReference>
<dbReference type="Proteomes" id="UP000003560">
    <property type="component" value="Unassembled WGS sequence"/>
</dbReference>
<dbReference type="AlphaFoldDB" id="B6GDY0"/>
<gene>
    <name evidence="1" type="ORF">COLSTE_02298</name>
</gene>
<evidence type="ECO:0000313" key="2">
    <source>
        <dbReference type="Proteomes" id="UP000003560"/>
    </source>
</evidence>
<comment type="caution">
    <text evidence="1">The sequence shown here is derived from an EMBL/GenBank/DDBJ whole genome shotgun (WGS) entry which is preliminary data.</text>
</comment>
<reference evidence="1 2" key="2">
    <citation type="submission" date="2008-10" db="EMBL/GenBank/DDBJ databases">
        <authorList>
            <person name="Fulton L."/>
            <person name="Clifton S."/>
            <person name="Fulton B."/>
            <person name="Xu J."/>
            <person name="Minx P."/>
            <person name="Pepin K.H."/>
            <person name="Johnson M."/>
            <person name="Thiruvilangam P."/>
            <person name="Bhonagiri V."/>
            <person name="Nash W.E."/>
            <person name="Mardis E.R."/>
            <person name="Wilson R.K."/>
        </authorList>
    </citation>
    <scope>NUCLEOTIDE SEQUENCE [LARGE SCALE GENOMIC DNA]</scope>
    <source>
        <strain evidence="1 2">DSM 13279</strain>
    </source>
</reference>
<sequence length="53" mass="5794">MRNSARMGATCERDGSVLHVTFASWPVVQQCAAGFLLDCLARRGGLFAWLSHV</sequence>
<accession>B6GDY0</accession>
<keyword evidence="2" id="KW-1185">Reference proteome</keyword>
<dbReference type="HOGENOM" id="CLU_3060495_0_0_11"/>
<name>B6GDY0_9ACTN</name>
<proteinExistence type="predicted"/>
<organism evidence="1 2">
    <name type="scientific">Collinsella stercoris DSM 13279</name>
    <dbReference type="NCBI Taxonomy" id="445975"/>
    <lineage>
        <taxon>Bacteria</taxon>
        <taxon>Bacillati</taxon>
        <taxon>Actinomycetota</taxon>
        <taxon>Coriobacteriia</taxon>
        <taxon>Coriobacteriales</taxon>
        <taxon>Coriobacteriaceae</taxon>
        <taxon>Collinsella</taxon>
    </lineage>
</organism>
<protein>
    <submittedName>
        <fullName evidence="1">Uncharacterized protein</fullName>
    </submittedName>
</protein>
<evidence type="ECO:0000313" key="1">
    <source>
        <dbReference type="EMBL" id="EEA89522.1"/>
    </source>
</evidence>
<reference evidence="1 2" key="1">
    <citation type="submission" date="2008-10" db="EMBL/GenBank/DDBJ databases">
        <title>Draft genome sequence of Collinsella stercoris (DSM 13279).</title>
        <authorList>
            <person name="Sudarsanam P."/>
            <person name="Ley R."/>
            <person name="Guruge J."/>
            <person name="Turnbaugh P.J."/>
            <person name="Mahowald M."/>
            <person name="Liep D."/>
            <person name="Gordon J."/>
        </authorList>
    </citation>
    <scope>NUCLEOTIDE SEQUENCE [LARGE SCALE GENOMIC DNA]</scope>
    <source>
        <strain evidence="1 2">DSM 13279</strain>
    </source>
</reference>